<evidence type="ECO:0000313" key="1">
    <source>
        <dbReference type="EMBL" id="KAJ9664779.1"/>
    </source>
</evidence>
<proteinExistence type="predicted"/>
<name>A0ACC3AL09_9EURO</name>
<sequence length="875" mass="94552">MHRPITRTMFTQLLFLLLASLALAAPRPYIDTTPSTPLEKRASNYWMSTVSRAGTVAYGSDPNYKIFRNVQTDYNAKGDGVTDDTDAINRAIADGNRCGGGDCDSSTITPAIVYFPPGTYLIKSPIIMYYYTQMIGDAFSMPVLKGTADFNTTGLALIDADPYIVGGYGAGWYQNQNNFYRQIKNIVIDMTDMPEQNPGGGEVNGIHWQVAQACSMQNVVFNMKPPSTTNRQRGIMMENGSGMFMADVVFNGGNVGAYLGSQQFTTRNFTFNNCNTAIQVNWNWLWTFKSLNINNCQVGLNMSRSDAVGNETVGSAILMDSKISASQAAIITSYGPNTIPEAGSTLLIHNVDFGGSAVAVQDVSGKQILAGNVVVDAWGQGNAYIPSGSTTQVKRAPQNPDTVPIGANHTCTGVVTMTSIVTVSPTPRGSTSRSSTISFPTTNASNATATIAASKCSGSAVIPTQTKIIQQQMNKQTLPSVLLDSSGAVFERSKPQYLDTAQANFISVKKLGAVGDGITDDSDAIQGALNTVTTDQILYFDHGAYYITKTIEIPSNIKITGEIWPLIMIGGDNFQDVNNPQVAIRVGKPGDTGNVEISDLIFETRGPAPGAIMMEWNVQEETQGSCGMWDSHFRVGGTAGTELQLAQCEAGKSKAFDPNCAGSFLMMHVTQSASAYFENTWFWVADHDLDLGHSAKNNPNQTSIFNGRGVFIESQGPVWLWGTSSEHSQLYNYQLSNAKNIFMGSIQTETAYMQSAPNALNGGFAPNAAYSDPDFADCTDDNCKKTWGLRILDSSDIYMFGGGLYSFFDDYTQTCLEGEECQTNMIDIECSTSVHLYGLVTKAATNQITVNGQPAVLEKDNPNLFGATVLLYEQQ</sequence>
<comment type="caution">
    <text evidence="1">The sequence shown here is derived from an EMBL/GenBank/DDBJ whole genome shotgun (WGS) entry which is preliminary data.</text>
</comment>
<evidence type="ECO:0000313" key="2">
    <source>
        <dbReference type="Proteomes" id="UP001172386"/>
    </source>
</evidence>
<reference evidence="1" key="1">
    <citation type="submission" date="2022-10" db="EMBL/GenBank/DDBJ databases">
        <title>Culturing micro-colonial fungi from biological soil crusts in the Mojave desert and describing Neophaeococcomyces mojavensis, and introducing the new genera and species Taxawa tesnikishii.</title>
        <authorList>
            <person name="Kurbessoian T."/>
            <person name="Stajich J.E."/>
        </authorList>
    </citation>
    <scope>NUCLEOTIDE SEQUENCE</scope>
    <source>
        <strain evidence="1">JES_112</strain>
    </source>
</reference>
<protein>
    <submittedName>
        <fullName evidence="1">Uncharacterized protein</fullName>
    </submittedName>
</protein>
<accession>A0ACC3AL09</accession>
<dbReference type="Proteomes" id="UP001172386">
    <property type="component" value="Unassembled WGS sequence"/>
</dbReference>
<keyword evidence="2" id="KW-1185">Reference proteome</keyword>
<organism evidence="1 2">
    <name type="scientific">Neophaeococcomyces mojaviensis</name>
    <dbReference type="NCBI Taxonomy" id="3383035"/>
    <lineage>
        <taxon>Eukaryota</taxon>
        <taxon>Fungi</taxon>
        <taxon>Dikarya</taxon>
        <taxon>Ascomycota</taxon>
        <taxon>Pezizomycotina</taxon>
        <taxon>Eurotiomycetes</taxon>
        <taxon>Chaetothyriomycetidae</taxon>
        <taxon>Chaetothyriales</taxon>
        <taxon>Chaetothyriales incertae sedis</taxon>
        <taxon>Neophaeococcomyces</taxon>
    </lineage>
</organism>
<dbReference type="EMBL" id="JAPDRQ010000001">
    <property type="protein sequence ID" value="KAJ9664779.1"/>
    <property type="molecule type" value="Genomic_DNA"/>
</dbReference>
<gene>
    <name evidence="1" type="ORF">H2198_000125</name>
</gene>